<proteinExistence type="predicted"/>
<dbReference type="Proteomes" id="UP001208017">
    <property type="component" value="Unassembled WGS sequence"/>
</dbReference>
<comment type="caution">
    <text evidence="1">The sequence shown here is derived from an EMBL/GenBank/DDBJ whole genome shotgun (WGS) entry which is preliminary data.</text>
</comment>
<name>A0ABT3WY12_9BACL</name>
<evidence type="ECO:0000313" key="2">
    <source>
        <dbReference type="Proteomes" id="UP001208017"/>
    </source>
</evidence>
<keyword evidence="2" id="KW-1185">Reference proteome</keyword>
<evidence type="ECO:0000313" key="1">
    <source>
        <dbReference type="EMBL" id="MCX7569521.1"/>
    </source>
</evidence>
<dbReference type="RefSeq" id="WP_267150761.1">
    <property type="nucleotide sequence ID" value="NZ_JAPMLT010000002.1"/>
</dbReference>
<reference evidence="1 2" key="1">
    <citation type="submission" date="2022-11" db="EMBL/GenBank/DDBJ databases">
        <title>Study of microbial diversity in lake waters.</title>
        <authorList>
            <person name="Zhang J."/>
        </authorList>
    </citation>
    <scope>NUCLEOTIDE SEQUENCE [LARGE SCALE GENOMIC DNA]</scope>
    <source>
        <strain evidence="1 2">DT12</strain>
    </source>
</reference>
<organism evidence="1 2">
    <name type="scientific">Tumebacillus lacus</name>
    <dbReference type="NCBI Taxonomy" id="2995335"/>
    <lineage>
        <taxon>Bacteria</taxon>
        <taxon>Bacillati</taxon>
        <taxon>Bacillota</taxon>
        <taxon>Bacilli</taxon>
        <taxon>Bacillales</taxon>
        <taxon>Alicyclobacillaceae</taxon>
        <taxon>Tumebacillus</taxon>
    </lineage>
</organism>
<dbReference type="EMBL" id="JAPMLT010000002">
    <property type="protein sequence ID" value="MCX7569521.1"/>
    <property type="molecule type" value="Genomic_DNA"/>
</dbReference>
<gene>
    <name evidence="1" type="ORF">OS242_06065</name>
</gene>
<sequence length="140" mass="15626">MTEVLLVNGETGLDPRPVPVVLKGIARYFGVDLTAVRERYGDILGRRLHVPLPLAPDLVLVPVKMRQPRVPKDGTTGYVCARYVERVRPGSEQTRCTLHLQGAGRLDCLQSEDFAKAQMRNALIVETFYRVLINLPSSTK</sequence>
<accession>A0ABT3WY12</accession>
<protein>
    <submittedName>
        <fullName evidence="1">Uncharacterized protein</fullName>
    </submittedName>
</protein>